<organism evidence="2 3">
    <name type="scientific">Amycolatopsis jiangsuensis</name>
    <dbReference type="NCBI Taxonomy" id="1181879"/>
    <lineage>
        <taxon>Bacteria</taxon>
        <taxon>Bacillati</taxon>
        <taxon>Actinomycetota</taxon>
        <taxon>Actinomycetes</taxon>
        <taxon>Pseudonocardiales</taxon>
        <taxon>Pseudonocardiaceae</taxon>
        <taxon>Amycolatopsis</taxon>
    </lineage>
</organism>
<keyword evidence="1" id="KW-0472">Membrane</keyword>
<comment type="caution">
    <text evidence="2">The sequence shown here is derived from an EMBL/GenBank/DDBJ whole genome shotgun (WGS) entry which is preliminary data.</text>
</comment>
<dbReference type="EMBL" id="JACHMG010000001">
    <property type="protein sequence ID" value="MBB4689500.1"/>
    <property type="molecule type" value="Genomic_DNA"/>
</dbReference>
<protein>
    <submittedName>
        <fullName evidence="2">Putative membrane protein</fullName>
    </submittedName>
</protein>
<evidence type="ECO:0000313" key="3">
    <source>
        <dbReference type="Proteomes" id="UP000581769"/>
    </source>
</evidence>
<accession>A0A840J644</accession>
<keyword evidence="3" id="KW-1185">Reference proteome</keyword>
<evidence type="ECO:0000256" key="1">
    <source>
        <dbReference type="SAM" id="Phobius"/>
    </source>
</evidence>
<sequence length="214" mass="23083">MRRPNRESTRQLLALPPALLGLLVPGGPVVKVLAVWDVYSLCYLGLVWLAFRGRDHASLRAVALEPGGRRATTRWFVSRPEQVSQSAAGAALLATVLAMPQARTLGTAPGLVLAVCILAVFCSWLVLQAGFVIAYVNLHAREGGLDFPGDEEPVAIDFLYFAVSVGTTFGTTDVTVTHRRMRRHVLVHGVLAFFFNTLILAAALTILTSYIAAS</sequence>
<dbReference type="RefSeq" id="WP_184784028.1">
    <property type="nucleotide sequence ID" value="NZ_JACHMG010000001.1"/>
</dbReference>
<reference evidence="2 3" key="1">
    <citation type="submission" date="2020-08" db="EMBL/GenBank/DDBJ databases">
        <title>Sequencing the genomes of 1000 actinobacteria strains.</title>
        <authorList>
            <person name="Klenk H.-P."/>
        </authorList>
    </citation>
    <scope>NUCLEOTIDE SEQUENCE [LARGE SCALE GENOMIC DNA]</scope>
    <source>
        <strain evidence="2 3">DSM 45859</strain>
    </source>
</reference>
<feature type="transmembrane region" description="Helical" evidence="1">
    <location>
        <begin position="111"/>
        <end position="138"/>
    </location>
</feature>
<feature type="transmembrane region" description="Helical" evidence="1">
    <location>
        <begin position="189"/>
        <end position="213"/>
    </location>
</feature>
<dbReference type="InterPro" id="IPR009781">
    <property type="entry name" value="DUF1345"/>
</dbReference>
<evidence type="ECO:0000313" key="2">
    <source>
        <dbReference type="EMBL" id="MBB4689500.1"/>
    </source>
</evidence>
<proteinExistence type="predicted"/>
<name>A0A840J644_9PSEU</name>
<dbReference type="Proteomes" id="UP000581769">
    <property type="component" value="Unassembled WGS sequence"/>
</dbReference>
<dbReference type="Pfam" id="PF07077">
    <property type="entry name" value="DUF1345"/>
    <property type="match status" value="1"/>
</dbReference>
<feature type="transmembrane region" description="Helical" evidence="1">
    <location>
        <begin position="158"/>
        <end position="177"/>
    </location>
</feature>
<keyword evidence="1" id="KW-1133">Transmembrane helix</keyword>
<keyword evidence="1" id="KW-0812">Transmembrane</keyword>
<gene>
    <name evidence="2" type="ORF">BJY18_006985</name>
</gene>
<dbReference type="AlphaFoldDB" id="A0A840J644"/>